<organism evidence="1 2">
    <name type="scientific">Candidatus Uhrbacteria bacterium GW2011_GWA2_52_8d</name>
    <dbReference type="NCBI Taxonomy" id="1618979"/>
    <lineage>
        <taxon>Bacteria</taxon>
        <taxon>Candidatus Uhriibacteriota</taxon>
    </lineage>
</organism>
<name>A0A0G1ZWH0_9BACT</name>
<evidence type="ECO:0008006" key="3">
    <source>
        <dbReference type="Google" id="ProtNLM"/>
    </source>
</evidence>
<dbReference type="AlphaFoldDB" id="A0A0G1ZWH0"/>
<evidence type="ECO:0000313" key="2">
    <source>
        <dbReference type="Proteomes" id="UP000034054"/>
    </source>
</evidence>
<gene>
    <name evidence="1" type="ORF">UY76_C0019G0012</name>
</gene>
<proteinExistence type="predicted"/>
<reference evidence="1 2" key="1">
    <citation type="journal article" date="2015" name="Nature">
        <title>rRNA introns, odd ribosomes, and small enigmatic genomes across a large radiation of phyla.</title>
        <authorList>
            <person name="Brown C.T."/>
            <person name="Hug L.A."/>
            <person name="Thomas B.C."/>
            <person name="Sharon I."/>
            <person name="Castelle C.J."/>
            <person name="Singh A."/>
            <person name="Wilkins M.J."/>
            <person name="Williams K.H."/>
            <person name="Banfield J.F."/>
        </authorList>
    </citation>
    <scope>NUCLEOTIDE SEQUENCE [LARGE SCALE GENOMIC DNA]</scope>
</reference>
<protein>
    <recommendedName>
        <fullName evidence="3">YcfA family protein</fullName>
    </recommendedName>
</protein>
<dbReference type="Proteomes" id="UP000034054">
    <property type="component" value="Unassembled WGS sequence"/>
</dbReference>
<accession>A0A0G1ZWH0</accession>
<dbReference type="EMBL" id="LCRH01000019">
    <property type="protein sequence ID" value="KKW32702.1"/>
    <property type="molecule type" value="Genomic_DNA"/>
</dbReference>
<sequence>MALQRVGFEINCVGGKGSHIKVIWPPTQKTITIPAGLEKHALYYVLKEVEAYSGVTWEEIKKEL</sequence>
<comment type="caution">
    <text evidence="1">The sequence shown here is derived from an EMBL/GenBank/DDBJ whole genome shotgun (WGS) entry which is preliminary data.</text>
</comment>
<evidence type="ECO:0000313" key="1">
    <source>
        <dbReference type="EMBL" id="KKW32702.1"/>
    </source>
</evidence>
<dbReference type="PATRIC" id="fig|1618979.3.peg.322"/>